<dbReference type="HAMAP" id="MF_00495">
    <property type="entry name" value="GPH_hydrolase_bact"/>
    <property type="match status" value="1"/>
</dbReference>
<dbReference type="InterPro" id="IPR023214">
    <property type="entry name" value="HAD_sf"/>
</dbReference>
<evidence type="ECO:0000256" key="6">
    <source>
        <dbReference type="ARBA" id="ARBA00022723"/>
    </source>
</evidence>
<dbReference type="Gene3D" id="1.10.150.240">
    <property type="entry name" value="Putative phosphatase, domain 2"/>
    <property type="match status" value="1"/>
</dbReference>
<dbReference type="GO" id="GO:0046295">
    <property type="term" value="P:glycolate biosynthetic process"/>
    <property type="evidence" value="ECO:0007669"/>
    <property type="project" value="UniProtKB-UniRule"/>
</dbReference>
<dbReference type="InterPro" id="IPR037512">
    <property type="entry name" value="PGPase_prok"/>
</dbReference>
<evidence type="ECO:0000256" key="1">
    <source>
        <dbReference type="ARBA" id="ARBA00000830"/>
    </source>
</evidence>
<accession>A0A917C4M0</accession>
<feature type="binding site" evidence="10">
    <location>
        <position position="9"/>
    </location>
    <ligand>
        <name>Mg(2+)</name>
        <dbReference type="ChEBI" id="CHEBI:18420"/>
    </ligand>
</feature>
<evidence type="ECO:0000256" key="10">
    <source>
        <dbReference type="HAMAP-Rule" id="MF_00495"/>
    </source>
</evidence>
<evidence type="ECO:0000313" key="11">
    <source>
        <dbReference type="EMBL" id="GGF71768.1"/>
    </source>
</evidence>
<dbReference type="Gene3D" id="3.40.50.1000">
    <property type="entry name" value="HAD superfamily/HAD-like"/>
    <property type="match status" value="1"/>
</dbReference>
<evidence type="ECO:0000256" key="8">
    <source>
        <dbReference type="ARBA" id="ARBA00022842"/>
    </source>
</evidence>
<keyword evidence="8 10" id="KW-0460">Magnesium</keyword>
<dbReference type="GO" id="GO:0005829">
    <property type="term" value="C:cytosol"/>
    <property type="evidence" value="ECO:0007669"/>
    <property type="project" value="TreeGrafter"/>
</dbReference>
<proteinExistence type="inferred from homology"/>
<dbReference type="NCBIfam" id="TIGR01549">
    <property type="entry name" value="HAD-SF-IA-v1"/>
    <property type="match status" value="1"/>
</dbReference>
<feature type="binding site" evidence="10">
    <location>
        <position position="11"/>
    </location>
    <ligand>
        <name>Mg(2+)</name>
        <dbReference type="ChEBI" id="CHEBI:18420"/>
    </ligand>
</feature>
<keyword evidence="7 10" id="KW-0378">Hydrolase</keyword>
<evidence type="ECO:0000256" key="4">
    <source>
        <dbReference type="ARBA" id="ARBA00006171"/>
    </source>
</evidence>
<reference evidence="11" key="2">
    <citation type="submission" date="2020-09" db="EMBL/GenBank/DDBJ databases">
        <authorList>
            <person name="Sun Q."/>
            <person name="Zhou Y."/>
        </authorList>
    </citation>
    <scope>NUCLEOTIDE SEQUENCE</scope>
    <source>
        <strain evidence="11">CGMCC 1.15254</strain>
    </source>
</reference>
<dbReference type="NCBIfam" id="NF009695">
    <property type="entry name" value="PRK13222.1-2"/>
    <property type="match status" value="1"/>
</dbReference>
<dbReference type="GO" id="GO:0008967">
    <property type="term" value="F:phosphoglycolate phosphatase activity"/>
    <property type="evidence" value="ECO:0007669"/>
    <property type="project" value="UniProtKB-UniRule"/>
</dbReference>
<evidence type="ECO:0000256" key="2">
    <source>
        <dbReference type="ARBA" id="ARBA00001946"/>
    </source>
</evidence>
<dbReference type="RefSeq" id="WP_188666226.1">
    <property type="nucleotide sequence ID" value="NZ_BMHV01000022.1"/>
</dbReference>
<comment type="function">
    <text evidence="10">Specifically catalyzes the dephosphorylation of 2-phosphoglycolate. Is involved in the dissimilation of the intracellular 2-phosphoglycolate formed during the DNA repair of 3'-phosphoglycolate ends, a major class of DNA lesions induced by oxidative stress.</text>
</comment>
<feature type="active site" description="Nucleophile" evidence="10">
    <location>
        <position position="9"/>
    </location>
</feature>
<reference evidence="11" key="1">
    <citation type="journal article" date="2014" name="Int. J. Syst. Evol. Microbiol.">
        <title>Complete genome sequence of Corynebacterium casei LMG S-19264T (=DSM 44701T), isolated from a smear-ripened cheese.</title>
        <authorList>
            <consortium name="US DOE Joint Genome Institute (JGI-PGF)"/>
            <person name="Walter F."/>
            <person name="Albersmeier A."/>
            <person name="Kalinowski J."/>
            <person name="Ruckert C."/>
        </authorList>
    </citation>
    <scope>NUCLEOTIDE SEQUENCE</scope>
    <source>
        <strain evidence="11">CGMCC 1.15254</strain>
    </source>
</reference>
<dbReference type="SFLD" id="SFLDG01135">
    <property type="entry name" value="C1.5.6:_HAD__Beta-PGM__Phospha"/>
    <property type="match status" value="1"/>
</dbReference>
<organism evidence="11 12">
    <name type="scientific">Terasakiella brassicae</name>
    <dbReference type="NCBI Taxonomy" id="1634917"/>
    <lineage>
        <taxon>Bacteria</taxon>
        <taxon>Pseudomonadati</taxon>
        <taxon>Pseudomonadota</taxon>
        <taxon>Alphaproteobacteria</taxon>
        <taxon>Rhodospirillales</taxon>
        <taxon>Terasakiellaceae</taxon>
        <taxon>Terasakiella</taxon>
    </lineage>
</organism>
<protein>
    <recommendedName>
        <fullName evidence="5 10">Phosphoglycolate phosphatase</fullName>
        <shortName evidence="10">PGP</shortName>
        <shortName evidence="10">PGPase</shortName>
        <ecNumber evidence="5 10">3.1.3.18</ecNumber>
    </recommendedName>
</protein>
<dbReference type="EC" id="3.1.3.18" evidence="5 10"/>
<keyword evidence="6 10" id="KW-0479">Metal-binding</keyword>
<dbReference type="FunFam" id="3.40.50.1000:FF:000022">
    <property type="entry name" value="Phosphoglycolate phosphatase"/>
    <property type="match status" value="1"/>
</dbReference>
<dbReference type="GO" id="GO:0005975">
    <property type="term" value="P:carbohydrate metabolic process"/>
    <property type="evidence" value="ECO:0007669"/>
    <property type="project" value="InterPro"/>
</dbReference>
<dbReference type="GO" id="GO:0006281">
    <property type="term" value="P:DNA repair"/>
    <property type="evidence" value="ECO:0007669"/>
    <property type="project" value="TreeGrafter"/>
</dbReference>
<gene>
    <name evidence="11" type="primary">gph</name>
    <name evidence="11" type="ORF">GCM10011332_27190</name>
</gene>
<name>A0A917C4M0_9PROT</name>
<keyword evidence="9 10" id="KW-0119">Carbohydrate metabolism</keyword>
<dbReference type="InterPro" id="IPR023198">
    <property type="entry name" value="PGP-like_dom2"/>
</dbReference>
<dbReference type="InterPro" id="IPR006549">
    <property type="entry name" value="HAD-SF_hydro_IIIA"/>
</dbReference>
<keyword evidence="12" id="KW-1185">Reference proteome</keyword>
<sequence>MPLKAVIFDLDGTLIDSAPDLRTACNKVLAQYGYRPITIEETMTFVGNGAAKLMERAFRASGKAIDVDLEQIEYLTTAFLKFYEGHEADETRIYEGVVSTLHHLQKQGVRLALCTNKPSRPTLNLLKDLELQDFFEVVVGGDELEHKKPHPQMIFHVLERMQLSVCEAVMVGDSSNDIEAAKQASMLNVAVSYGYRKVPVEELGADMVIDRFCDLPGALATL</sequence>
<evidence type="ECO:0000256" key="9">
    <source>
        <dbReference type="ARBA" id="ARBA00023277"/>
    </source>
</evidence>
<dbReference type="PANTHER" id="PTHR43434">
    <property type="entry name" value="PHOSPHOGLYCOLATE PHOSPHATASE"/>
    <property type="match status" value="1"/>
</dbReference>
<dbReference type="InterPro" id="IPR050155">
    <property type="entry name" value="HAD-like_hydrolase_sf"/>
</dbReference>
<feature type="binding site" evidence="10">
    <location>
        <position position="173"/>
    </location>
    <ligand>
        <name>Mg(2+)</name>
        <dbReference type="ChEBI" id="CHEBI:18420"/>
    </ligand>
</feature>
<dbReference type="PANTHER" id="PTHR43434:SF1">
    <property type="entry name" value="PHOSPHOGLYCOLATE PHOSPHATASE"/>
    <property type="match status" value="1"/>
</dbReference>
<comment type="caution">
    <text evidence="11">The sequence shown here is derived from an EMBL/GenBank/DDBJ whole genome shotgun (WGS) entry which is preliminary data.</text>
</comment>
<evidence type="ECO:0000256" key="7">
    <source>
        <dbReference type="ARBA" id="ARBA00022801"/>
    </source>
</evidence>
<dbReference type="SFLD" id="SFLDG01129">
    <property type="entry name" value="C1.5:_HAD__Beta-PGM__Phosphata"/>
    <property type="match status" value="1"/>
</dbReference>
<comment type="cofactor">
    <cofactor evidence="2 10">
        <name>Mg(2+)</name>
        <dbReference type="ChEBI" id="CHEBI:18420"/>
    </cofactor>
</comment>
<dbReference type="InterPro" id="IPR041492">
    <property type="entry name" value="HAD_2"/>
</dbReference>
<dbReference type="Proteomes" id="UP000632498">
    <property type="component" value="Unassembled WGS sequence"/>
</dbReference>
<dbReference type="Pfam" id="PF13419">
    <property type="entry name" value="HAD_2"/>
    <property type="match status" value="1"/>
</dbReference>
<dbReference type="GO" id="GO:0046872">
    <property type="term" value="F:metal ion binding"/>
    <property type="evidence" value="ECO:0007669"/>
    <property type="project" value="UniProtKB-KW"/>
</dbReference>
<dbReference type="SUPFAM" id="SSF56784">
    <property type="entry name" value="HAD-like"/>
    <property type="match status" value="1"/>
</dbReference>
<dbReference type="NCBIfam" id="TIGR01662">
    <property type="entry name" value="HAD-SF-IIIA"/>
    <property type="match status" value="1"/>
</dbReference>
<dbReference type="NCBIfam" id="TIGR01509">
    <property type="entry name" value="HAD-SF-IA-v3"/>
    <property type="match status" value="1"/>
</dbReference>
<evidence type="ECO:0000256" key="3">
    <source>
        <dbReference type="ARBA" id="ARBA00004818"/>
    </source>
</evidence>
<evidence type="ECO:0000313" key="12">
    <source>
        <dbReference type="Proteomes" id="UP000632498"/>
    </source>
</evidence>
<dbReference type="InterPro" id="IPR036412">
    <property type="entry name" value="HAD-like_sf"/>
</dbReference>
<comment type="pathway">
    <text evidence="3 10">Organic acid metabolism; glycolate biosynthesis; glycolate from 2-phosphoglycolate: step 1/1.</text>
</comment>
<dbReference type="SFLD" id="SFLDS00003">
    <property type="entry name" value="Haloacid_Dehalogenase"/>
    <property type="match status" value="1"/>
</dbReference>
<dbReference type="PRINTS" id="PR00413">
    <property type="entry name" value="HADHALOGNASE"/>
</dbReference>
<evidence type="ECO:0000256" key="5">
    <source>
        <dbReference type="ARBA" id="ARBA00013078"/>
    </source>
</evidence>
<dbReference type="EMBL" id="BMHV01000022">
    <property type="protein sequence ID" value="GGF71768.1"/>
    <property type="molecule type" value="Genomic_DNA"/>
</dbReference>
<dbReference type="NCBIfam" id="TIGR01449">
    <property type="entry name" value="PGP_bact"/>
    <property type="match status" value="1"/>
</dbReference>
<comment type="similarity">
    <text evidence="4 10">Belongs to the HAD-like hydrolase superfamily. CbbY/CbbZ/Gph/YieH family.</text>
</comment>
<comment type="catalytic activity">
    <reaction evidence="1 10">
        <text>2-phosphoglycolate + H2O = glycolate + phosphate</text>
        <dbReference type="Rhea" id="RHEA:14369"/>
        <dbReference type="ChEBI" id="CHEBI:15377"/>
        <dbReference type="ChEBI" id="CHEBI:29805"/>
        <dbReference type="ChEBI" id="CHEBI:43474"/>
        <dbReference type="ChEBI" id="CHEBI:58033"/>
        <dbReference type="EC" id="3.1.3.18"/>
    </reaction>
</comment>
<dbReference type="InterPro" id="IPR006439">
    <property type="entry name" value="HAD-SF_hydro_IA"/>
</dbReference>
<dbReference type="AlphaFoldDB" id="A0A917C4M0"/>